<evidence type="ECO:0000313" key="6">
    <source>
        <dbReference type="Proteomes" id="UP001156905"/>
    </source>
</evidence>
<dbReference type="PROSITE" id="PS00894">
    <property type="entry name" value="HTH_DEOR_1"/>
    <property type="match status" value="1"/>
</dbReference>
<gene>
    <name evidence="5" type="ORF">GCM10007857_30890</name>
</gene>
<dbReference type="InterPro" id="IPR014036">
    <property type="entry name" value="DeoR-like_C"/>
</dbReference>
<dbReference type="PROSITE" id="PS51000">
    <property type="entry name" value="HTH_DEOR_2"/>
    <property type="match status" value="1"/>
</dbReference>
<evidence type="ECO:0000313" key="5">
    <source>
        <dbReference type="EMBL" id="GLR86378.1"/>
    </source>
</evidence>
<dbReference type="InterPro" id="IPR050313">
    <property type="entry name" value="Carb_Metab_HTH_regulators"/>
</dbReference>
<sequence>MKMAETSNARPNETRVQRLQRLRRAVESSGALHLKDAAELLKVSEMTVRRDLAGPEAVLVLLGGYVVNAASPTGIKYTFEQEIDQHTQDKRLACRSAAASIKEGDTIFIDCGTTMQSLADCLPEDMPLSVICYSLNVASIVTRRPATQVMMMGGLYHPSSQSFSSDDGLSYLRRLGVNKAFISAGGLHWTRGASCSNFHEVAIKQAVIATAMESILVVDASKLGSLKPAFFSDVSSFSRVIVGGAVPSEMRKHLRGLPVEYVSGAT</sequence>
<dbReference type="InterPro" id="IPR018356">
    <property type="entry name" value="Tscrpt_reg_HTH_DeoR_CS"/>
</dbReference>
<dbReference type="EMBL" id="BSOW01000010">
    <property type="protein sequence ID" value="GLR86378.1"/>
    <property type="molecule type" value="Genomic_DNA"/>
</dbReference>
<evidence type="ECO:0000259" key="4">
    <source>
        <dbReference type="PROSITE" id="PS51000"/>
    </source>
</evidence>
<name>A0ABQ6B2H9_9BRAD</name>
<dbReference type="Pfam" id="PF00455">
    <property type="entry name" value="DeoRC"/>
    <property type="match status" value="1"/>
</dbReference>
<dbReference type="Pfam" id="PF08220">
    <property type="entry name" value="HTH_DeoR"/>
    <property type="match status" value="1"/>
</dbReference>
<dbReference type="InterPro" id="IPR001034">
    <property type="entry name" value="DeoR_HTH"/>
</dbReference>
<keyword evidence="1" id="KW-0805">Transcription regulation</keyword>
<dbReference type="PANTHER" id="PTHR30363">
    <property type="entry name" value="HTH-TYPE TRANSCRIPTIONAL REGULATOR SRLR-RELATED"/>
    <property type="match status" value="1"/>
</dbReference>
<dbReference type="SMART" id="SM00420">
    <property type="entry name" value="HTH_DEOR"/>
    <property type="match status" value="1"/>
</dbReference>
<evidence type="ECO:0000256" key="3">
    <source>
        <dbReference type="ARBA" id="ARBA00023163"/>
    </source>
</evidence>
<dbReference type="PANTHER" id="PTHR30363:SF8">
    <property type="entry name" value="DEOXYRIBOSE OPERON REPRESSOR"/>
    <property type="match status" value="1"/>
</dbReference>
<reference evidence="6" key="1">
    <citation type="journal article" date="2019" name="Int. J. Syst. Evol. Microbiol.">
        <title>The Global Catalogue of Microorganisms (GCM) 10K type strain sequencing project: providing services to taxonomists for standard genome sequencing and annotation.</title>
        <authorList>
            <consortium name="The Broad Institute Genomics Platform"/>
            <consortium name="The Broad Institute Genome Sequencing Center for Infectious Disease"/>
            <person name="Wu L."/>
            <person name="Ma J."/>
        </authorList>
    </citation>
    <scope>NUCLEOTIDE SEQUENCE [LARGE SCALE GENOMIC DNA]</scope>
    <source>
        <strain evidence="6">NBRC 102520</strain>
    </source>
</reference>
<keyword evidence="6" id="KW-1185">Reference proteome</keyword>
<dbReference type="Proteomes" id="UP001156905">
    <property type="component" value="Unassembled WGS sequence"/>
</dbReference>
<organism evidence="5 6">
    <name type="scientific">Bradyrhizobium iriomotense</name>
    <dbReference type="NCBI Taxonomy" id="441950"/>
    <lineage>
        <taxon>Bacteria</taxon>
        <taxon>Pseudomonadati</taxon>
        <taxon>Pseudomonadota</taxon>
        <taxon>Alphaproteobacteria</taxon>
        <taxon>Hyphomicrobiales</taxon>
        <taxon>Nitrobacteraceae</taxon>
        <taxon>Bradyrhizobium</taxon>
    </lineage>
</organism>
<protein>
    <submittedName>
        <fullName evidence="5">DeoR family transcriptional regulator</fullName>
    </submittedName>
</protein>
<evidence type="ECO:0000256" key="2">
    <source>
        <dbReference type="ARBA" id="ARBA00023125"/>
    </source>
</evidence>
<accession>A0ABQ6B2H9</accession>
<dbReference type="SMART" id="SM01134">
    <property type="entry name" value="DeoRC"/>
    <property type="match status" value="1"/>
</dbReference>
<keyword evidence="3" id="KW-0804">Transcription</keyword>
<feature type="domain" description="HTH deoR-type" evidence="4">
    <location>
        <begin position="15"/>
        <end position="67"/>
    </location>
</feature>
<proteinExistence type="predicted"/>
<evidence type="ECO:0000256" key="1">
    <source>
        <dbReference type="ARBA" id="ARBA00023015"/>
    </source>
</evidence>
<dbReference type="SUPFAM" id="SSF100950">
    <property type="entry name" value="NagB/RpiA/CoA transferase-like"/>
    <property type="match status" value="1"/>
</dbReference>
<keyword evidence="2" id="KW-0238">DNA-binding</keyword>
<comment type="caution">
    <text evidence="5">The sequence shown here is derived from an EMBL/GenBank/DDBJ whole genome shotgun (WGS) entry which is preliminary data.</text>
</comment>
<dbReference type="InterPro" id="IPR037171">
    <property type="entry name" value="NagB/RpiA_transferase-like"/>
</dbReference>